<dbReference type="OrthoDB" id="5293066at2"/>
<dbReference type="PANTHER" id="PTHR30126:SF4">
    <property type="entry name" value="LYSR FAMILY TRANSCRIPTIONAL REGULATOR"/>
    <property type="match status" value="1"/>
</dbReference>
<name>A0A4Q7W182_9BURK</name>
<dbReference type="GO" id="GO:0000976">
    <property type="term" value="F:transcription cis-regulatory region binding"/>
    <property type="evidence" value="ECO:0007669"/>
    <property type="project" value="TreeGrafter"/>
</dbReference>
<keyword evidence="7" id="KW-1185">Reference proteome</keyword>
<dbReference type="InterPro" id="IPR000847">
    <property type="entry name" value="LysR_HTH_N"/>
</dbReference>
<comment type="caution">
    <text evidence="6">The sequence shown here is derived from an EMBL/GenBank/DDBJ whole genome shotgun (WGS) entry which is preliminary data.</text>
</comment>
<proteinExistence type="inferred from homology"/>
<dbReference type="InterPro" id="IPR036390">
    <property type="entry name" value="WH_DNA-bd_sf"/>
</dbReference>
<dbReference type="InterPro" id="IPR036388">
    <property type="entry name" value="WH-like_DNA-bd_sf"/>
</dbReference>
<dbReference type="RefSeq" id="WP_130430343.1">
    <property type="nucleotide sequence ID" value="NZ_SHKP01000004.1"/>
</dbReference>
<dbReference type="Gene3D" id="1.10.10.10">
    <property type="entry name" value="Winged helix-like DNA-binding domain superfamily/Winged helix DNA-binding domain"/>
    <property type="match status" value="1"/>
</dbReference>
<accession>A0A4Q7W182</accession>
<evidence type="ECO:0000256" key="4">
    <source>
        <dbReference type="ARBA" id="ARBA00023163"/>
    </source>
</evidence>
<comment type="similarity">
    <text evidence="1">Belongs to the LysR transcriptional regulatory family.</text>
</comment>
<dbReference type="GO" id="GO:0003700">
    <property type="term" value="F:DNA-binding transcription factor activity"/>
    <property type="evidence" value="ECO:0007669"/>
    <property type="project" value="InterPro"/>
</dbReference>
<dbReference type="Proteomes" id="UP000293671">
    <property type="component" value="Unassembled WGS sequence"/>
</dbReference>
<gene>
    <name evidence="6" type="ORF">EV670_0623</name>
</gene>
<dbReference type="Pfam" id="PF03466">
    <property type="entry name" value="LysR_substrate"/>
    <property type="match status" value="1"/>
</dbReference>
<dbReference type="AlphaFoldDB" id="A0A4Q7W182"/>
<feature type="domain" description="HTH lysR-type" evidence="5">
    <location>
        <begin position="12"/>
        <end position="69"/>
    </location>
</feature>
<keyword evidence="2" id="KW-0805">Transcription regulation</keyword>
<dbReference type="SUPFAM" id="SSF46785">
    <property type="entry name" value="Winged helix' DNA-binding domain"/>
    <property type="match status" value="1"/>
</dbReference>
<dbReference type="InterPro" id="IPR005119">
    <property type="entry name" value="LysR_subst-bd"/>
</dbReference>
<keyword evidence="4" id="KW-0804">Transcription</keyword>
<organism evidence="6 7">
    <name type="scientific">Rivibacter subsaxonicus</name>
    <dbReference type="NCBI Taxonomy" id="457575"/>
    <lineage>
        <taxon>Bacteria</taxon>
        <taxon>Pseudomonadati</taxon>
        <taxon>Pseudomonadota</taxon>
        <taxon>Betaproteobacteria</taxon>
        <taxon>Burkholderiales</taxon>
        <taxon>Rivibacter</taxon>
    </lineage>
</organism>
<dbReference type="EMBL" id="SHKP01000004">
    <property type="protein sequence ID" value="RZU02595.1"/>
    <property type="molecule type" value="Genomic_DNA"/>
</dbReference>
<dbReference type="Pfam" id="PF00126">
    <property type="entry name" value="HTH_1"/>
    <property type="match status" value="1"/>
</dbReference>
<dbReference type="PROSITE" id="PS50931">
    <property type="entry name" value="HTH_LYSR"/>
    <property type="match status" value="1"/>
</dbReference>
<evidence type="ECO:0000256" key="1">
    <source>
        <dbReference type="ARBA" id="ARBA00009437"/>
    </source>
</evidence>
<evidence type="ECO:0000256" key="2">
    <source>
        <dbReference type="ARBA" id="ARBA00023015"/>
    </source>
</evidence>
<keyword evidence="3 6" id="KW-0238">DNA-binding</keyword>
<dbReference type="PANTHER" id="PTHR30126">
    <property type="entry name" value="HTH-TYPE TRANSCRIPTIONAL REGULATOR"/>
    <property type="match status" value="1"/>
</dbReference>
<evidence type="ECO:0000259" key="5">
    <source>
        <dbReference type="PROSITE" id="PS50931"/>
    </source>
</evidence>
<evidence type="ECO:0000256" key="3">
    <source>
        <dbReference type="ARBA" id="ARBA00023125"/>
    </source>
</evidence>
<dbReference type="Gene3D" id="3.40.190.290">
    <property type="match status" value="1"/>
</dbReference>
<reference evidence="6 7" key="1">
    <citation type="submission" date="2019-02" db="EMBL/GenBank/DDBJ databases">
        <title>Genomic Encyclopedia of Type Strains, Phase IV (KMG-IV): sequencing the most valuable type-strain genomes for metagenomic binning, comparative biology and taxonomic classification.</title>
        <authorList>
            <person name="Goeker M."/>
        </authorList>
    </citation>
    <scope>NUCLEOTIDE SEQUENCE [LARGE SCALE GENOMIC DNA]</scope>
    <source>
        <strain evidence="6 7">DSM 19570</strain>
    </source>
</reference>
<dbReference type="SUPFAM" id="SSF53850">
    <property type="entry name" value="Periplasmic binding protein-like II"/>
    <property type="match status" value="1"/>
</dbReference>
<evidence type="ECO:0000313" key="6">
    <source>
        <dbReference type="EMBL" id="RZU02595.1"/>
    </source>
</evidence>
<protein>
    <submittedName>
        <fullName evidence="6">DNA-binding transcriptional LysR family regulator</fullName>
    </submittedName>
</protein>
<evidence type="ECO:0000313" key="7">
    <source>
        <dbReference type="Proteomes" id="UP000293671"/>
    </source>
</evidence>
<sequence>MSSLPLDRRNALTPEALAMMDTIARAGSFAAAARELGKVPSALTYSVRQLEDALDVLLFDRSSRQARLTAAGDELLREGRRLLAEVDAVANRVRRVATGWETQLTIALDTILAPRAVFELIEAFYALRVTTSASEQPEPPPTRLRLRHEVLSGTWEALLTGEADLAIGGAGFGDASPGIECLPLGDIDLQFAVAPHHPLAKLPEPLTPELIARHRIVAIADSAHRLAPLTVGVQPGQDVLTVPSLAAKLEAQLRGLGCGSMPEPLLRRHVAAGRLVLKTTTLPPRAITLHYAWREGNGAMPGLALAWWLDQLKSPTTRRALLEQHEGLVL</sequence>